<evidence type="ECO:0000313" key="3">
    <source>
        <dbReference type="EMBL" id="STX43987.1"/>
    </source>
</evidence>
<dbReference type="Gene3D" id="2.40.420.20">
    <property type="match status" value="1"/>
</dbReference>
<reference evidence="2 4" key="1">
    <citation type="submission" date="2015-11" db="EMBL/GenBank/DDBJ databases">
        <title>Genomic analysis of 38 Legionella species identifies large and diverse effector repertoires.</title>
        <authorList>
            <person name="Burstein D."/>
            <person name="Amaro F."/>
            <person name="Zusman T."/>
            <person name="Lifshitz Z."/>
            <person name="Cohen O."/>
            <person name="Gilbert J.A."/>
            <person name="Pupko T."/>
            <person name="Shuman H.A."/>
            <person name="Segal G."/>
        </authorList>
    </citation>
    <scope>NUCLEOTIDE SEQUENCE [LARGE SCALE GENOMIC DNA]</scope>
    <source>
        <strain evidence="2 4">Lyon 8420412</strain>
    </source>
</reference>
<dbReference type="InterPro" id="IPR058627">
    <property type="entry name" value="MdtA-like_C"/>
</dbReference>
<dbReference type="EMBL" id="UGOB01000001">
    <property type="protein sequence ID" value="STX43987.1"/>
    <property type="molecule type" value="Genomic_DNA"/>
</dbReference>
<dbReference type="Pfam" id="PF25967">
    <property type="entry name" value="RND-MFP_C"/>
    <property type="match status" value="1"/>
</dbReference>
<organism evidence="3 5">
    <name type="scientific">Legionella gratiana</name>
    <dbReference type="NCBI Taxonomy" id="45066"/>
    <lineage>
        <taxon>Bacteria</taxon>
        <taxon>Pseudomonadati</taxon>
        <taxon>Pseudomonadota</taxon>
        <taxon>Gammaproteobacteria</taxon>
        <taxon>Legionellales</taxon>
        <taxon>Legionellaceae</taxon>
        <taxon>Legionella</taxon>
    </lineage>
</organism>
<name>A0A378JAT2_9GAMM</name>
<dbReference type="OrthoDB" id="2110899at2"/>
<accession>A0A378JAT2</accession>
<dbReference type="RefSeq" id="WP_058498912.1">
    <property type="nucleotide sequence ID" value="NZ_CAAAHW010000001.1"/>
</dbReference>
<feature type="domain" description="Multidrug resistance protein MdtA-like C-terminal permuted SH3" evidence="1">
    <location>
        <begin position="2"/>
        <end position="55"/>
    </location>
</feature>
<evidence type="ECO:0000313" key="5">
    <source>
        <dbReference type="Proteomes" id="UP000254476"/>
    </source>
</evidence>
<sequence length="71" mass="8070">MLTSDAEKKTYVWIINPKTHKVKRREIQIGELMPTGISVVKGLHEGEWVVTAGIHSLNEDEKVSLLNEQDE</sequence>
<dbReference type="EMBL" id="LNYE01000022">
    <property type="protein sequence ID" value="KTD10810.1"/>
    <property type="molecule type" value="Genomic_DNA"/>
</dbReference>
<protein>
    <submittedName>
        <fullName evidence="3">Efflux transporter, RND family, MFP subunit</fullName>
    </submittedName>
    <submittedName>
        <fullName evidence="2">Multidrug resistance protein MdtA</fullName>
    </submittedName>
</protein>
<gene>
    <name evidence="2" type="primary">mdtA_2</name>
    <name evidence="2" type="ORF">Lgra_1776</name>
    <name evidence="3" type="ORF">NCTC12388_01307</name>
</gene>
<evidence type="ECO:0000259" key="1">
    <source>
        <dbReference type="Pfam" id="PF25967"/>
    </source>
</evidence>
<proteinExistence type="predicted"/>
<evidence type="ECO:0000313" key="2">
    <source>
        <dbReference type="EMBL" id="KTD10810.1"/>
    </source>
</evidence>
<dbReference type="STRING" id="45066.Lgra_1776"/>
<evidence type="ECO:0000313" key="4">
    <source>
        <dbReference type="Proteomes" id="UP000054691"/>
    </source>
</evidence>
<dbReference type="AlphaFoldDB" id="A0A378JAT2"/>
<keyword evidence="4" id="KW-1185">Reference proteome</keyword>
<dbReference type="Proteomes" id="UP000254476">
    <property type="component" value="Unassembled WGS sequence"/>
</dbReference>
<reference evidence="3 5" key="2">
    <citation type="submission" date="2018-06" db="EMBL/GenBank/DDBJ databases">
        <authorList>
            <consortium name="Pathogen Informatics"/>
            <person name="Doyle S."/>
        </authorList>
    </citation>
    <scope>NUCLEOTIDE SEQUENCE [LARGE SCALE GENOMIC DNA]</scope>
    <source>
        <strain evidence="3 5">NCTC12388</strain>
    </source>
</reference>
<dbReference type="Proteomes" id="UP000054691">
    <property type="component" value="Unassembled WGS sequence"/>
</dbReference>